<dbReference type="EMBL" id="BARW01006752">
    <property type="protein sequence ID" value="GAI80261.1"/>
    <property type="molecule type" value="Genomic_DNA"/>
</dbReference>
<gene>
    <name evidence="1" type="ORF">S12H4_14177</name>
</gene>
<protein>
    <submittedName>
        <fullName evidence="1">Uncharacterized protein</fullName>
    </submittedName>
</protein>
<feature type="non-terminal residue" evidence="1">
    <location>
        <position position="1"/>
    </location>
</feature>
<accession>X1SM81</accession>
<comment type="caution">
    <text evidence="1">The sequence shown here is derived from an EMBL/GenBank/DDBJ whole genome shotgun (WGS) entry which is preliminary data.</text>
</comment>
<evidence type="ECO:0000313" key="1">
    <source>
        <dbReference type="EMBL" id="GAI80261.1"/>
    </source>
</evidence>
<organism evidence="1">
    <name type="scientific">marine sediment metagenome</name>
    <dbReference type="NCBI Taxonomy" id="412755"/>
    <lineage>
        <taxon>unclassified sequences</taxon>
        <taxon>metagenomes</taxon>
        <taxon>ecological metagenomes</taxon>
    </lineage>
</organism>
<sequence>LRRANVLPHGGGHKLNEVDGVAKVVLYPDGKVIIPRCGSKDGTSAYADMKEIPRGYRSVAVLDRARSLELGDHFAILRFIHGIKVDF</sequence>
<proteinExistence type="predicted"/>
<dbReference type="AlphaFoldDB" id="X1SM81"/>
<name>X1SM81_9ZZZZ</name>
<reference evidence="1" key="1">
    <citation type="journal article" date="2014" name="Front. Microbiol.">
        <title>High frequency of phylogenetically diverse reductive dehalogenase-homologous genes in deep subseafloor sedimentary metagenomes.</title>
        <authorList>
            <person name="Kawai M."/>
            <person name="Futagami T."/>
            <person name="Toyoda A."/>
            <person name="Takaki Y."/>
            <person name="Nishi S."/>
            <person name="Hori S."/>
            <person name="Arai W."/>
            <person name="Tsubouchi T."/>
            <person name="Morono Y."/>
            <person name="Uchiyama I."/>
            <person name="Ito T."/>
            <person name="Fujiyama A."/>
            <person name="Inagaki F."/>
            <person name="Takami H."/>
        </authorList>
    </citation>
    <scope>NUCLEOTIDE SEQUENCE</scope>
    <source>
        <strain evidence="1">Expedition CK06-06</strain>
    </source>
</reference>